<accession>A0ABX1P9S5</accession>
<feature type="domain" description="Glycosyltransferase 2-like" evidence="1">
    <location>
        <begin position="18"/>
        <end position="181"/>
    </location>
</feature>
<proteinExistence type="predicted"/>
<evidence type="ECO:0000313" key="2">
    <source>
        <dbReference type="EMBL" id="NMG20401.1"/>
    </source>
</evidence>
<dbReference type="Pfam" id="PF00535">
    <property type="entry name" value="Glycos_transf_2"/>
    <property type="match status" value="1"/>
</dbReference>
<sequence>MNHEPVERTTNTFLPKVSVVIPVYNGEADLPELLCCLSAQTYPKHQVEYLLVDNNSGDRTFALLQQASENSQITIRPKSENQIQSSYAARNAGIRAATGEILAFTDADCRPEPEWLDSLIAPFVNQDIVLVAGEILALPGKTLLEQHAERQETLSQKHTLAHPFCPYGQTANLAIRRQALEQVGLFRPYLTSGGDADMCWRILQQKIGRLEFAPNAVVKHRHRATLKELESQWRRYGRSNRYLHELHGVDLMRDITLSECFYRLGRWLLKELPKDSVKALAGKASLVDLVSTPIGLYTARARAAGQREAKLPENAKIIEQW</sequence>
<name>A0ABX1P9S5_9CYAN</name>
<dbReference type="PANTHER" id="PTHR43685:SF2">
    <property type="entry name" value="GLYCOSYLTRANSFERASE 2-LIKE DOMAIN-CONTAINING PROTEIN"/>
    <property type="match status" value="1"/>
</dbReference>
<organism evidence="2 3">
    <name type="scientific">Brasilonema bromeliae SPC951</name>
    <dbReference type="NCBI Taxonomy" id="385972"/>
    <lineage>
        <taxon>Bacteria</taxon>
        <taxon>Bacillati</taxon>
        <taxon>Cyanobacteriota</taxon>
        <taxon>Cyanophyceae</taxon>
        <taxon>Nostocales</taxon>
        <taxon>Scytonemataceae</taxon>
        <taxon>Brasilonema</taxon>
        <taxon>Bromeliae group (in: Brasilonema)</taxon>
    </lineage>
</organism>
<reference evidence="2 3" key="1">
    <citation type="submission" date="2018-06" db="EMBL/GenBank/DDBJ databases">
        <title>Comparative genomics of Brasilonema spp. strains.</title>
        <authorList>
            <person name="Alvarenga D.O."/>
            <person name="Fiore M.F."/>
            <person name="Varani A.M."/>
        </authorList>
    </citation>
    <scope>NUCLEOTIDE SEQUENCE [LARGE SCALE GENOMIC DNA]</scope>
    <source>
        <strain evidence="2 3">SPC951</strain>
    </source>
</reference>
<dbReference type="Proteomes" id="UP000718564">
    <property type="component" value="Unassembled WGS sequence"/>
</dbReference>
<gene>
    <name evidence="2" type="ORF">DP116_13385</name>
</gene>
<dbReference type="InterPro" id="IPR001173">
    <property type="entry name" value="Glyco_trans_2-like"/>
</dbReference>
<keyword evidence="3" id="KW-1185">Reference proteome</keyword>
<evidence type="ECO:0000259" key="1">
    <source>
        <dbReference type="Pfam" id="PF00535"/>
    </source>
</evidence>
<dbReference type="Gene3D" id="3.90.550.10">
    <property type="entry name" value="Spore Coat Polysaccharide Biosynthesis Protein SpsA, Chain A"/>
    <property type="match status" value="1"/>
</dbReference>
<dbReference type="EMBL" id="QMEB01000092">
    <property type="protein sequence ID" value="NMG20401.1"/>
    <property type="molecule type" value="Genomic_DNA"/>
</dbReference>
<protein>
    <submittedName>
        <fullName evidence="2">Glycosyltransferase</fullName>
    </submittedName>
</protein>
<comment type="caution">
    <text evidence="2">The sequence shown here is derived from an EMBL/GenBank/DDBJ whole genome shotgun (WGS) entry which is preliminary data.</text>
</comment>
<dbReference type="RefSeq" id="WP_169155662.1">
    <property type="nucleotide sequence ID" value="NZ_CAWPJE010000074.1"/>
</dbReference>
<dbReference type="PANTHER" id="PTHR43685">
    <property type="entry name" value="GLYCOSYLTRANSFERASE"/>
    <property type="match status" value="1"/>
</dbReference>
<dbReference type="InterPro" id="IPR029044">
    <property type="entry name" value="Nucleotide-diphossugar_trans"/>
</dbReference>
<dbReference type="InterPro" id="IPR050834">
    <property type="entry name" value="Glycosyltransf_2"/>
</dbReference>
<evidence type="ECO:0000313" key="3">
    <source>
        <dbReference type="Proteomes" id="UP000718564"/>
    </source>
</evidence>
<dbReference type="SUPFAM" id="SSF53448">
    <property type="entry name" value="Nucleotide-diphospho-sugar transferases"/>
    <property type="match status" value="1"/>
</dbReference>